<organism evidence="2 3">
    <name type="scientific">Trifolium medium</name>
    <dbReference type="NCBI Taxonomy" id="97028"/>
    <lineage>
        <taxon>Eukaryota</taxon>
        <taxon>Viridiplantae</taxon>
        <taxon>Streptophyta</taxon>
        <taxon>Embryophyta</taxon>
        <taxon>Tracheophyta</taxon>
        <taxon>Spermatophyta</taxon>
        <taxon>Magnoliopsida</taxon>
        <taxon>eudicotyledons</taxon>
        <taxon>Gunneridae</taxon>
        <taxon>Pentapetalae</taxon>
        <taxon>rosids</taxon>
        <taxon>fabids</taxon>
        <taxon>Fabales</taxon>
        <taxon>Fabaceae</taxon>
        <taxon>Papilionoideae</taxon>
        <taxon>50 kb inversion clade</taxon>
        <taxon>NPAAA clade</taxon>
        <taxon>Hologalegina</taxon>
        <taxon>IRL clade</taxon>
        <taxon>Trifolieae</taxon>
        <taxon>Trifolium</taxon>
    </lineage>
</organism>
<evidence type="ECO:0000313" key="2">
    <source>
        <dbReference type="EMBL" id="MCH98991.1"/>
    </source>
</evidence>
<protein>
    <submittedName>
        <fullName evidence="2">Uncharacterized protein</fullName>
    </submittedName>
</protein>
<sequence>MLRHAHVMASKRGFASNNCVARHLGCAPRSTPFPKDQNHPQLRYAQPSPAPGAGQTSKFPCFSPVSCSTSYLFIHGFFSLFPEHIFSSELVLGFRTHLQLQNLSSTQNQSSASKPIFSFKSSLHSVV</sequence>
<name>A0A392NHQ7_9FABA</name>
<dbReference type="Proteomes" id="UP000265520">
    <property type="component" value="Unassembled WGS sequence"/>
</dbReference>
<accession>A0A392NHQ7</accession>
<keyword evidence="3" id="KW-1185">Reference proteome</keyword>
<evidence type="ECO:0000256" key="1">
    <source>
        <dbReference type="SAM" id="MobiDB-lite"/>
    </source>
</evidence>
<comment type="caution">
    <text evidence="2">The sequence shown here is derived from an EMBL/GenBank/DDBJ whole genome shotgun (WGS) entry which is preliminary data.</text>
</comment>
<dbReference type="AlphaFoldDB" id="A0A392NHQ7"/>
<reference evidence="2 3" key="1">
    <citation type="journal article" date="2018" name="Front. Plant Sci.">
        <title>Red Clover (Trifolium pratense) and Zigzag Clover (T. medium) - A Picture of Genomic Similarities and Differences.</title>
        <authorList>
            <person name="Dluhosova J."/>
            <person name="Istvanek J."/>
            <person name="Nedelnik J."/>
            <person name="Repkova J."/>
        </authorList>
    </citation>
    <scope>NUCLEOTIDE SEQUENCE [LARGE SCALE GENOMIC DNA]</scope>
    <source>
        <strain evidence="3">cv. 10/8</strain>
        <tissue evidence="2">Leaf</tissue>
    </source>
</reference>
<proteinExistence type="predicted"/>
<feature type="region of interest" description="Disordered" evidence="1">
    <location>
        <begin position="30"/>
        <end position="55"/>
    </location>
</feature>
<evidence type="ECO:0000313" key="3">
    <source>
        <dbReference type="Proteomes" id="UP000265520"/>
    </source>
</evidence>
<dbReference type="EMBL" id="LXQA010039053">
    <property type="protein sequence ID" value="MCH98991.1"/>
    <property type="molecule type" value="Genomic_DNA"/>
</dbReference>